<evidence type="ECO:0000256" key="2">
    <source>
        <dbReference type="SAM" id="Phobius"/>
    </source>
</evidence>
<dbReference type="EMBL" id="CP098611">
    <property type="protein sequence ID" value="USR89807.1"/>
    <property type="molecule type" value="Genomic_DNA"/>
</dbReference>
<feature type="transmembrane region" description="Helical" evidence="2">
    <location>
        <begin position="127"/>
        <end position="148"/>
    </location>
</feature>
<keyword evidence="2" id="KW-1133">Transmembrane helix</keyword>
<proteinExistence type="predicted"/>
<keyword evidence="2" id="KW-0472">Membrane</keyword>
<dbReference type="Proteomes" id="UP001056708">
    <property type="component" value="Chromosome"/>
</dbReference>
<organism evidence="3 4">
    <name type="scientific">Phormidium yuhuli AB48</name>
    <dbReference type="NCBI Taxonomy" id="2940671"/>
    <lineage>
        <taxon>Bacteria</taxon>
        <taxon>Bacillati</taxon>
        <taxon>Cyanobacteriota</taxon>
        <taxon>Cyanophyceae</taxon>
        <taxon>Oscillatoriophycideae</taxon>
        <taxon>Oscillatoriales</taxon>
        <taxon>Oscillatoriaceae</taxon>
        <taxon>Phormidium</taxon>
        <taxon>Phormidium yuhuli</taxon>
    </lineage>
</organism>
<sequence>MASASRPRSRRKAPQAKFPRSQTSRLLRSLPLPKMQRETLAWGTAAILGGTMLLWNWKLFVATGTGMSATLGVYLLLQSKRRLRWGNLRRWFSGPQKPIVLATTTGGLATLSMYMATAIWVSSDNHWIASGFILEGLATLAILGLLTWQTLHRVLGRDKVDLNAMVSQLSQDDPLKQVIALRQLERWILADLVDEQEEQTILDCCHVLLSRDLDSVVREAALALLASQSTQEATSLLSNKGGLNLKVARRTAKRRQV</sequence>
<protein>
    <recommendedName>
        <fullName evidence="5">Armadillo-type fold-containing protein</fullName>
    </recommendedName>
</protein>
<name>A0ABY5AKZ2_9CYAN</name>
<feature type="transmembrane region" description="Helical" evidence="2">
    <location>
        <begin position="61"/>
        <end position="77"/>
    </location>
</feature>
<feature type="region of interest" description="Disordered" evidence="1">
    <location>
        <begin position="1"/>
        <end position="22"/>
    </location>
</feature>
<evidence type="ECO:0008006" key="5">
    <source>
        <dbReference type="Google" id="ProtNLM"/>
    </source>
</evidence>
<dbReference type="RefSeq" id="WP_252661013.1">
    <property type="nucleotide sequence ID" value="NZ_CP098611.1"/>
</dbReference>
<keyword evidence="2" id="KW-0812">Transmembrane</keyword>
<feature type="transmembrane region" description="Helical" evidence="2">
    <location>
        <begin position="98"/>
        <end position="121"/>
    </location>
</feature>
<keyword evidence="4" id="KW-1185">Reference proteome</keyword>
<feature type="transmembrane region" description="Helical" evidence="2">
    <location>
        <begin position="39"/>
        <end position="55"/>
    </location>
</feature>
<gene>
    <name evidence="3" type="ORF">NEA10_13140</name>
</gene>
<reference evidence="3" key="1">
    <citation type="submission" date="2022-06" db="EMBL/GenBank/DDBJ databases">
        <title>Genome sequence of Phormidium yuhuli AB48 isolated from an industrial photobioreactor environment.</title>
        <authorList>
            <person name="Qiu Y."/>
            <person name="Noonan A.J.C."/>
            <person name="Dofher K."/>
            <person name="Koch M."/>
            <person name="Kieft B."/>
            <person name="Lin X."/>
            <person name="Ziels R.M."/>
            <person name="Hallam S.J."/>
        </authorList>
    </citation>
    <scope>NUCLEOTIDE SEQUENCE</scope>
    <source>
        <strain evidence="3">AB48</strain>
    </source>
</reference>
<accession>A0ABY5AKZ2</accession>
<evidence type="ECO:0000256" key="1">
    <source>
        <dbReference type="SAM" id="MobiDB-lite"/>
    </source>
</evidence>
<evidence type="ECO:0000313" key="3">
    <source>
        <dbReference type="EMBL" id="USR89807.1"/>
    </source>
</evidence>
<evidence type="ECO:0000313" key="4">
    <source>
        <dbReference type="Proteomes" id="UP001056708"/>
    </source>
</evidence>